<evidence type="ECO:0000313" key="3">
    <source>
        <dbReference type="EMBL" id="KAF6018249.1"/>
    </source>
</evidence>
<name>A0A7J7IWG7_BUGNE</name>
<feature type="transmembrane region" description="Helical" evidence="2">
    <location>
        <begin position="299"/>
        <end position="324"/>
    </location>
</feature>
<feature type="region of interest" description="Disordered" evidence="1">
    <location>
        <begin position="163"/>
        <end position="185"/>
    </location>
</feature>
<evidence type="ECO:0000313" key="4">
    <source>
        <dbReference type="Proteomes" id="UP000593567"/>
    </source>
</evidence>
<proteinExistence type="predicted"/>
<comment type="caution">
    <text evidence="3">The sequence shown here is derived from an EMBL/GenBank/DDBJ whole genome shotgun (WGS) entry which is preliminary data.</text>
</comment>
<reference evidence="3" key="1">
    <citation type="submission" date="2020-06" db="EMBL/GenBank/DDBJ databases">
        <title>Draft genome of Bugula neritina, a colonial animal packing powerful symbionts and potential medicines.</title>
        <authorList>
            <person name="Rayko M."/>
        </authorList>
    </citation>
    <scope>NUCLEOTIDE SEQUENCE [LARGE SCALE GENOMIC DNA]</scope>
    <source>
        <strain evidence="3">Kwan_BN1</strain>
    </source>
</reference>
<evidence type="ECO:0000256" key="2">
    <source>
        <dbReference type="SAM" id="Phobius"/>
    </source>
</evidence>
<organism evidence="3 4">
    <name type="scientific">Bugula neritina</name>
    <name type="common">Brown bryozoan</name>
    <name type="synonym">Sertularia neritina</name>
    <dbReference type="NCBI Taxonomy" id="10212"/>
    <lineage>
        <taxon>Eukaryota</taxon>
        <taxon>Metazoa</taxon>
        <taxon>Spiralia</taxon>
        <taxon>Lophotrochozoa</taxon>
        <taxon>Bryozoa</taxon>
        <taxon>Gymnolaemata</taxon>
        <taxon>Cheilostomatida</taxon>
        <taxon>Flustrina</taxon>
        <taxon>Buguloidea</taxon>
        <taxon>Bugulidae</taxon>
        <taxon>Bugula</taxon>
    </lineage>
</organism>
<sequence>MAAVRVWKTDLEPEAMEFKTLPRRWSANNTGTYTLPQRRRHTAEIATMVRDSYPELEFLVNTNTERRRSAKKIPLDNRNSRILKQSINNYLGQSANIESEIESLERSVSDLNTYTTGVPSSLPVEDEQMHEVEKSMKQIGCIACRIRSLLKGIEPRTDFIANTEGSQSTLERNENTKNSSQYQTSQHRPTSYWVVAEDEADLTHIHLLEEEVSKNAAKIKQRLSIQEHEITEREKRIREWHKLLSSTFQSKVQPDDECSSSSSPASYDIEAGLVKVRDYDITSCDDTTKLSHSLSIRKCGIACIVTIVSVVIVLGIVGALLYFYGGFKTYSNGIQGIVTPMYNATSSMLTQAQ</sequence>
<dbReference type="AlphaFoldDB" id="A0A7J7IWG7"/>
<keyword evidence="4" id="KW-1185">Reference proteome</keyword>
<accession>A0A7J7IWG7</accession>
<protein>
    <submittedName>
        <fullName evidence="3">Uncharacterized protein</fullName>
    </submittedName>
</protein>
<evidence type="ECO:0000256" key="1">
    <source>
        <dbReference type="SAM" id="MobiDB-lite"/>
    </source>
</evidence>
<keyword evidence="2" id="KW-0472">Membrane</keyword>
<dbReference type="Proteomes" id="UP000593567">
    <property type="component" value="Unassembled WGS sequence"/>
</dbReference>
<dbReference type="EMBL" id="VXIV02003326">
    <property type="protein sequence ID" value="KAF6018249.1"/>
    <property type="molecule type" value="Genomic_DNA"/>
</dbReference>
<keyword evidence="2" id="KW-1133">Transmembrane helix</keyword>
<gene>
    <name evidence="3" type="ORF">EB796_023440</name>
</gene>
<keyword evidence="2" id="KW-0812">Transmembrane</keyword>